<keyword evidence="2 5" id="KW-0812">Transmembrane</keyword>
<dbReference type="InterPro" id="IPR037185">
    <property type="entry name" value="EmrE-like"/>
</dbReference>
<keyword evidence="8" id="KW-1185">Reference proteome</keyword>
<feature type="transmembrane region" description="Helical" evidence="5">
    <location>
        <begin position="99"/>
        <end position="117"/>
    </location>
</feature>
<evidence type="ECO:0000313" key="8">
    <source>
        <dbReference type="Proteomes" id="UP000242457"/>
    </source>
</evidence>
<feature type="transmembrane region" description="Helical" evidence="5">
    <location>
        <begin position="153"/>
        <end position="173"/>
    </location>
</feature>
<feature type="transmembrane region" description="Helical" evidence="5">
    <location>
        <begin position="37"/>
        <end position="57"/>
    </location>
</feature>
<dbReference type="AlphaFoldDB" id="A0A2A3E4D9"/>
<feature type="transmembrane region" description="Helical" evidence="5">
    <location>
        <begin position="255"/>
        <end position="273"/>
    </location>
</feature>
<protein>
    <submittedName>
        <fullName evidence="7">Transmembrane protein</fullName>
    </submittedName>
</protein>
<dbReference type="PANTHER" id="PTHR22911:SF6">
    <property type="entry name" value="SOLUTE CARRIER FAMILY 35 MEMBER G1"/>
    <property type="match status" value="1"/>
</dbReference>
<dbReference type="InterPro" id="IPR000620">
    <property type="entry name" value="EamA_dom"/>
</dbReference>
<proteinExistence type="predicted"/>
<feature type="transmembrane region" description="Helical" evidence="5">
    <location>
        <begin position="63"/>
        <end position="87"/>
    </location>
</feature>
<evidence type="ECO:0000256" key="1">
    <source>
        <dbReference type="ARBA" id="ARBA00004141"/>
    </source>
</evidence>
<feature type="transmembrane region" description="Helical" evidence="5">
    <location>
        <begin position="307"/>
        <end position="324"/>
    </location>
</feature>
<dbReference type="Proteomes" id="UP000242457">
    <property type="component" value="Unassembled WGS sequence"/>
</dbReference>
<name>A0A2A3E4D9_APICC</name>
<feature type="transmembrane region" description="Helical" evidence="5">
    <location>
        <begin position="185"/>
        <end position="204"/>
    </location>
</feature>
<comment type="subcellular location">
    <subcellularLocation>
        <location evidence="1">Membrane</location>
        <topology evidence="1">Multi-pass membrane protein</topology>
    </subcellularLocation>
</comment>
<feature type="domain" description="EamA" evidence="6">
    <location>
        <begin position="186"/>
        <end position="322"/>
    </location>
</feature>
<dbReference type="SUPFAM" id="SSF103481">
    <property type="entry name" value="Multidrug resistance efflux transporter EmrE"/>
    <property type="match status" value="2"/>
</dbReference>
<evidence type="ECO:0000256" key="2">
    <source>
        <dbReference type="ARBA" id="ARBA00022692"/>
    </source>
</evidence>
<dbReference type="STRING" id="94128.A0A2A3E4D9"/>
<feature type="transmembrane region" description="Helical" evidence="5">
    <location>
        <begin position="285"/>
        <end position="301"/>
    </location>
</feature>
<evidence type="ECO:0000256" key="5">
    <source>
        <dbReference type="SAM" id="Phobius"/>
    </source>
</evidence>
<feature type="domain" description="EamA" evidence="6">
    <location>
        <begin position="37"/>
        <end position="169"/>
    </location>
</feature>
<dbReference type="Gene3D" id="1.10.3730.20">
    <property type="match status" value="1"/>
</dbReference>
<dbReference type="Pfam" id="PF00892">
    <property type="entry name" value="EamA"/>
    <property type="match status" value="2"/>
</dbReference>
<keyword evidence="4 5" id="KW-0472">Membrane</keyword>
<reference evidence="7 8" key="1">
    <citation type="submission" date="2014-07" db="EMBL/GenBank/DDBJ databases">
        <title>Genomic and transcriptomic analysis on Apis cerana provide comprehensive insights into honey bee biology.</title>
        <authorList>
            <person name="Diao Q."/>
            <person name="Sun L."/>
            <person name="Zheng H."/>
            <person name="Zheng H."/>
            <person name="Xu S."/>
            <person name="Wang S."/>
            <person name="Zeng Z."/>
            <person name="Hu F."/>
            <person name="Su S."/>
            <person name="Wu J."/>
        </authorList>
    </citation>
    <scope>NUCLEOTIDE SEQUENCE [LARGE SCALE GENOMIC DNA]</scope>
    <source>
        <tissue evidence="7">Pupae without intestine</tissue>
    </source>
</reference>
<feature type="transmembrane region" description="Helical" evidence="5">
    <location>
        <begin position="216"/>
        <end position="235"/>
    </location>
</feature>
<feature type="transmembrane region" description="Helical" evidence="5">
    <location>
        <begin position="129"/>
        <end position="146"/>
    </location>
</feature>
<gene>
    <name evidence="7" type="ORF">APICC_04506</name>
</gene>
<evidence type="ECO:0000256" key="3">
    <source>
        <dbReference type="ARBA" id="ARBA00022989"/>
    </source>
</evidence>
<evidence type="ECO:0000256" key="4">
    <source>
        <dbReference type="ARBA" id="ARBA00023136"/>
    </source>
</evidence>
<dbReference type="GO" id="GO:0016020">
    <property type="term" value="C:membrane"/>
    <property type="evidence" value="ECO:0007669"/>
    <property type="project" value="UniProtKB-SubCell"/>
</dbReference>
<dbReference type="EMBL" id="KZ288379">
    <property type="protein sequence ID" value="PBC26597.1"/>
    <property type="molecule type" value="Genomic_DNA"/>
</dbReference>
<sequence length="336" mass="37524">MKFSIESTASYNSIHPAYHYTEQFANNAETYQEGTKWFGIFLAFLSGTFFTISSALVKAVQNVHPMVLLIIRSVLQMIVMAVVAFKVSKNLFGPKGQRMLLHLQGIIGGATLSLLYYSFRKLPIGDATTIIFSSPVIVIALSFIFLKEPCGILRVIVMCALFAGVIFVSKPPFLFQIHRAESYNVMGYVCAILATLFTALNIVIMRKCSEIHYSAIIFNLSWWSLVTAVFFFFLVSDNQEQKSKFSHDWITWSKILLIALTGLSGQILVTNALKIEGAGKVSVTRSLDIILAYIVQIYFFGDQPTSTSIIGAFLIIISVICMGFEKEIYNVCDFIP</sequence>
<organism evidence="7 8">
    <name type="scientific">Apis cerana cerana</name>
    <name type="common">Oriental honeybee</name>
    <dbReference type="NCBI Taxonomy" id="94128"/>
    <lineage>
        <taxon>Eukaryota</taxon>
        <taxon>Metazoa</taxon>
        <taxon>Ecdysozoa</taxon>
        <taxon>Arthropoda</taxon>
        <taxon>Hexapoda</taxon>
        <taxon>Insecta</taxon>
        <taxon>Pterygota</taxon>
        <taxon>Neoptera</taxon>
        <taxon>Endopterygota</taxon>
        <taxon>Hymenoptera</taxon>
        <taxon>Apocrita</taxon>
        <taxon>Aculeata</taxon>
        <taxon>Apoidea</taxon>
        <taxon>Anthophila</taxon>
        <taxon>Apidae</taxon>
        <taxon>Apis</taxon>
    </lineage>
</organism>
<evidence type="ECO:0000259" key="6">
    <source>
        <dbReference type="Pfam" id="PF00892"/>
    </source>
</evidence>
<dbReference type="PANTHER" id="PTHR22911">
    <property type="entry name" value="ACYL-MALONYL CONDENSING ENZYME-RELATED"/>
    <property type="match status" value="1"/>
</dbReference>
<dbReference type="OrthoDB" id="306876at2759"/>
<keyword evidence="3 5" id="KW-1133">Transmembrane helix</keyword>
<evidence type="ECO:0000313" key="7">
    <source>
        <dbReference type="EMBL" id="PBC26597.1"/>
    </source>
</evidence>
<accession>A0A2A3E4D9</accession>